<gene>
    <name evidence="2" type="ORF">FE374_14070</name>
</gene>
<reference evidence="2 3" key="1">
    <citation type="submission" date="2019-05" db="EMBL/GenBank/DDBJ databases">
        <title>Georgenia *** sp. nov., and Georgenia *** sp. nov., isolated from the intestinal contents of plateau pika (Ochotona curzoniae) in the Qinghai-Tibet plateau of China.</title>
        <authorList>
            <person name="Tian Z."/>
        </authorList>
    </citation>
    <scope>NUCLEOTIDE SEQUENCE [LARGE SCALE GENOMIC DNA]</scope>
    <source>
        <strain evidence="2 3">Z443</strain>
    </source>
</reference>
<dbReference type="InterPro" id="IPR017523">
    <property type="entry name" value="Rv3268"/>
</dbReference>
<accession>A0A5B8C7Z8</accession>
<dbReference type="EMBL" id="CP040915">
    <property type="protein sequence ID" value="QDC25581.1"/>
    <property type="molecule type" value="Genomic_DNA"/>
</dbReference>
<dbReference type="AlphaFoldDB" id="A0A5B8C7Z8"/>
<organism evidence="2 3">
    <name type="scientific">Georgenia yuyongxinii</name>
    <dbReference type="NCBI Taxonomy" id="2589797"/>
    <lineage>
        <taxon>Bacteria</taxon>
        <taxon>Bacillati</taxon>
        <taxon>Actinomycetota</taxon>
        <taxon>Actinomycetes</taxon>
        <taxon>Micrococcales</taxon>
        <taxon>Bogoriellaceae</taxon>
        <taxon>Georgenia</taxon>
    </lineage>
</organism>
<dbReference type="NCBIfam" id="TIGR03089">
    <property type="entry name" value="TIGR03089 family protein"/>
    <property type="match status" value="1"/>
</dbReference>
<feature type="region of interest" description="Disordered" evidence="1">
    <location>
        <begin position="190"/>
        <end position="215"/>
    </location>
</feature>
<evidence type="ECO:0000256" key="1">
    <source>
        <dbReference type="SAM" id="MobiDB-lite"/>
    </source>
</evidence>
<sequence>MSFPETLPGQLLTSFTGGDTTSPRLTWYGADGERTELSGRVLANWVTKASNLLVEEADAEPGTKVVLDLPVHWRALVWALASWTCGAQLLLPGAEDVVEDSEEGPDVVVTHRPGEAPGEDHADLVLAVALPALAREWDGEELPSGVVDAAAEVMTFGDVLGYVSEPEDDDVALVGDDLEATFGELATWAAGTGELAPGASDGEDDEEDEPDEHGDVRRAVRVLVSPRGMEQLLEQALAVWQAGGSLVLAEPGTPADKLARIADEERVELRW</sequence>
<proteinExistence type="predicted"/>
<dbReference type="OrthoDB" id="3396763at2"/>
<evidence type="ECO:0000313" key="2">
    <source>
        <dbReference type="EMBL" id="QDC25581.1"/>
    </source>
</evidence>
<feature type="compositionally biased region" description="Acidic residues" evidence="1">
    <location>
        <begin position="201"/>
        <end position="212"/>
    </location>
</feature>
<name>A0A5B8C7Z8_9MICO</name>
<dbReference type="RefSeq" id="WP_139929831.1">
    <property type="nucleotide sequence ID" value="NZ_CP040915.1"/>
</dbReference>
<dbReference type="Proteomes" id="UP000314616">
    <property type="component" value="Chromosome"/>
</dbReference>
<protein>
    <submittedName>
        <fullName evidence="2">TIGR03089 family protein</fullName>
    </submittedName>
</protein>
<dbReference type="KEGG" id="gyu:FE374_14070"/>
<evidence type="ECO:0000313" key="3">
    <source>
        <dbReference type="Proteomes" id="UP000314616"/>
    </source>
</evidence>